<keyword evidence="3" id="KW-1185">Reference proteome</keyword>
<dbReference type="InterPro" id="IPR051699">
    <property type="entry name" value="Rpn/YhgA-like_nuclease"/>
</dbReference>
<sequence>MTQHHPHDTGYRELFSHPEFIQQLLEGFAPAEIVQMMDFSTLTNHSGHYITPLFEEKIEDVVWSVEVQWRSVRRRVFVYLLLEFQSRVDARMSIRMLHYVACFYDHLLKTGVTTLRRGLPPILPIVLYNGGRRWSAATDVCDLIRPKPPAFWDPYQPHLRYYLIDEGAYAPEQLAAIGSALSGVFEIETAASDHRALQAAVERLAVSLRRDPNRERLDRLITRWLKRHLQRLGAAVDLERIHSLVEDQSMLAENLEHWARREREAGRLEGREAGRLEGREEGRVEGEQLGAEKTRLETARNLLKLGVLSDVQIAQVTGLSGEQVRALREADQH</sequence>
<gene>
    <name evidence="2" type="ORF">HW932_21365</name>
</gene>
<protein>
    <submittedName>
        <fullName evidence="2">Rpn family recombination-promoting nuclease/putative transposase</fullName>
    </submittedName>
</protein>
<dbReference type="GO" id="GO:0006310">
    <property type="term" value="P:DNA recombination"/>
    <property type="evidence" value="ECO:0007669"/>
    <property type="project" value="TreeGrafter"/>
</dbReference>
<reference evidence="2 3" key="1">
    <citation type="submission" date="2020-06" db="EMBL/GenBank/DDBJ databases">
        <title>Whole-genome sequence of Allochromatium humboldtianum DSM 21881, type strain.</title>
        <authorList>
            <person name="Kyndt J.A."/>
            <person name="Meyer T.E."/>
        </authorList>
    </citation>
    <scope>NUCLEOTIDE SEQUENCE [LARGE SCALE GENOMIC DNA]</scope>
    <source>
        <strain evidence="2 3">DSM 21881</strain>
    </source>
</reference>
<comment type="caution">
    <text evidence="2">The sequence shown here is derived from an EMBL/GenBank/DDBJ whole genome shotgun (WGS) entry which is preliminary data.</text>
</comment>
<evidence type="ECO:0000313" key="2">
    <source>
        <dbReference type="EMBL" id="NVZ11796.1"/>
    </source>
</evidence>
<dbReference type="EMBL" id="JABZEO010000048">
    <property type="protein sequence ID" value="NVZ11796.1"/>
    <property type="molecule type" value="Genomic_DNA"/>
</dbReference>
<name>A0A850RHZ6_9GAMM</name>
<dbReference type="AlphaFoldDB" id="A0A850RHZ6"/>
<dbReference type="RefSeq" id="WP_176978471.1">
    <property type="nucleotide sequence ID" value="NZ_JABZEO010000048.1"/>
</dbReference>
<dbReference type="InterPro" id="IPR006842">
    <property type="entry name" value="Transposase_31"/>
</dbReference>
<evidence type="ECO:0000259" key="1">
    <source>
        <dbReference type="Pfam" id="PF04754"/>
    </source>
</evidence>
<dbReference type="PANTHER" id="PTHR34611">
    <property type="match status" value="1"/>
</dbReference>
<dbReference type="PANTHER" id="PTHR34611:SF2">
    <property type="entry name" value="INACTIVE RECOMBINATION-PROMOTING NUCLEASE-LIKE PROTEIN RPNE-RELATED"/>
    <property type="match status" value="1"/>
</dbReference>
<feature type="domain" description="Transposase (putative) YhgA-like" evidence="1">
    <location>
        <begin position="6"/>
        <end position="170"/>
    </location>
</feature>
<dbReference type="GO" id="GO:1990238">
    <property type="term" value="F:double-stranded DNA endonuclease activity"/>
    <property type="evidence" value="ECO:0007669"/>
    <property type="project" value="TreeGrafter"/>
</dbReference>
<dbReference type="Proteomes" id="UP000592294">
    <property type="component" value="Unassembled WGS sequence"/>
</dbReference>
<evidence type="ECO:0000313" key="3">
    <source>
        <dbReference type="Proteomes" id="UP000592294"/>
    </source>
</evidence>
<organism evidence="2 3">
    <name type="scientific">Allochromatium humboldtianum</name>
    <dbReference type="NCBI Taxonomy" id="504901"/>
    <lineage>
        <taxon>Bacteria</taxon>
        <taxon>Pseudomonadati</taxon>
        <taxon>Pseudomonadota</taxon>
        <taxon>Gammaproteobacteria</taxon>
        <taxon>Chromatiales</taxon>
        <taxon>Chromatiaceae</taxon>
        <taxon>Allochromatium</taxon>
    </lineage>
</organism>
<proteinExistence type="predicted"/>
<dbReference type="Pfam" id="PF04754">
    <property type="entry name" value="Transposase_31"/>
    <property type="match status" value="1"/>
</dbReference>
<accession>A0A850RHZ6</accession>